<keyword evidence="2" id="KW-1185">Reference proteome</keyword>
<proteinExistence type="predicted"/>
<reference evidence="1 2" key="1">
    <citation type="submission" date="2019-08" db="EMBL/GenBank/DDBJ databases">
        <authorList>
            <person name="Peeters C."/>
        </authorList>
    </citation>
    <scope>NUCLEOTIDE SEQUENCE [LARGE SCALE GENOMIC DNA]</scope>
    <source>
        <strain evidence="1 2">LMG 31116</strain>
    </source>
</reference>
<dbReference type="EMBL" id="CABPSD010000001">
    <property type="protein sequence ID" value="VVD69784.1"/>
    <property type="molecule type" value="Genomic_DNA"/>
</dbReference>
<sequence length="84" mass="9577">MSTDINLFTIKLEKAEVKDFINAASHVKSSLNDKANRVKYEQITLAAIEGICLKFRKGEISLDELFMHITKLSTPYLYVANQKQ</sequence>
<protein>
    <submittedName>
        <fullName evidence="1">Uncharacterized protein</fullName>
    </submittedName>
</protein>
<evidence type="ECO:0000313" key="2">
    <source>
        <dbReference type="Proteomes" id="UP000368474"/>
    </source>
</evidence>
<accession>A0A5E4S5B9</accession>
<gene>
    <name evidence="1" type="ORF">PMO31116_00540</name>
</gene>
<evidence type="ECO:0000313" key="1">
    <source>
        <dbReference type="EMBL" id="VVD69784.1"/>
    </source>
</evidence>
<dbReference type="AlphaFoldDB" id="A0A5E4S5B9"/>
<organism evidence="1 2">
    <name type="scientific">Pandoraea morbifera</name>
    <dbReference type="NCBI Taxonomy" id="2508300"/>
    <lineage>
        <taxon>Bacteria</taxon>
        <taxon>Pseudomonadati</taxon>
        <taxon>Pseudomonadota</taxon>
        <taxon>Betaproteobacteria</taxon>
        <taxon>Burkholderiales</taxon>
        <taxon>Burkholderiaceae</taxon>
        <taxon>Pandoraea</taxon>
    </lineage>
</organism>
<dbReference type="RefSeq" id="WP_150565335.1">
    <property type="nucleotide sequence ID" value="NZ_CABPSD010000001.1"/>
</dbReference>
<dbReference type="Proteomes" id="UP000368474">
    <property type="component" value="Unassembled WGS sequence"/>
</dbReference>
<name>A0A5E4S5B9_9BURK</name>